<dbReference type="InterPro" id="IPR057882">
    <property type="entry name" value="ENGase_C"/>
</dbReference>
<sequence>MEAPEGAGGELERGRPGPSGSSDASVASTTVNILERIHYEPVPLSARHHDRDTTEPISFYLSNLEELLAWKPTNQDIFNIAVMPLAKRLPSLESQRPRTLVCHDLMGGYLQDRFIQGSDAQDFFTFYHWQYIDIFVYFSHHMFTLPPVCWTNAAHKHGVSVLGTFITEWDSGAKVCESFLAGEESAFRAVADQMVRVAQFYRFDGWLINIENLLSVVAVKNAPCFLRYLTEQLRKHVPGGLVLWYDSVVQDGELKWQNELNEKNRVFFDSCDGMFTNYNWTEQHLNQMLPLVAERRVDVYVGVDVFARGSVVGGHFDTNKSLQLIRKYGFSAAIFAPGWVYECLDKKNFLQNQNKFWSLLQKYLPIHSICTLPLVTSFCIGCGNKRFSYGKEEDVGSWCNLNVQETQPLFVDHTQDAGTGGWVRSQICPKDAWHGGSSLLVQGTIPSDAKAVSVRLFSLQVPSPPKLLISMVYKLEEQSKVSVTLELMTRDLQTCQIGNISDLTVQGTTHHLEPRLGPQCDPPEPGIRTQLQQQHHPVLESHAFFGGCGQQSSSGWAQHCYELELQDCLLQDLSLKVSRLPSSLQKENFTCRLGELRVLDAGSLSAPLRAVCSLRAHHFLWRRGSYDPSFQDLQLYLSVTLQWAYPMEYVRQFRVYGRGVVCHRTAVPSHTEQPHLIGLAYANIYRVVDLAVPPICTGKHGRLEFLVQPVTKEGFAVDQSNWGRLVLEYTDETHTQV</sequence>
<evidence type="ECO:0000256" key="10">
    <source>
        <dbReference type="SAM" id="MobiDB-lite"/>
    </source>
</evidence>
<organism evidence="12 13">
    <name type="scientific">Microcaecilia unicolor</name>
    <dbReference type="NCBI Taxonomy" id="1415580"/>
    <lineage>
        <taxon>Eukaryota</taxon>
        <taxon>Metazoa</taxon>
        <taxon>Chordata</taxon>
        <taxon>Craniata</taxon>
        <taxon>Vertebrata</taxon>
        <taxon>Euteleostomi</taxon>
        <taxon>Amphibia</taxon>
        <taxon>Gymnophiona</taxon>
        <taxon>Siphonopidae</taxon>
        <taxon>Microcaecilia</taxon>
    </lineage>
</organism>
<name>A0A6P7YMS2_9AMPH</name>
<dbReference type="FunFam" id="3.20.20.80:FF:000043">
    <property type="entry name" value="cytosolic endo-beta-N-acetylglucosaminidase"/>
    <property type="match status" value="1"/>
</dbReference>
<comment type="catalytic activity">
    <reaction evidence="7">
        <text>an N(4)-(oligosaccharide-(1-&gt;3)-[oligosaccharide-(1-&gt;6)]-beta-D-Man-(1-&gt;4)-beta-D-GlcNAc-(1-&gt;4)-alpha-D-GlcNAc)-L-asparaginyl-[protein] + H2O = an oligosaccharide-(1-&gt;3)-[oligosaccharide-(1-&gt;6)]-beta-D-Man-(1-&gt;4)-D-GlcNAc + N(4)-(N-acetyl-beta-D-glucosaminyl)-L-asparaginyl-[protein]</text>
        <dbReference type="Rhea" id="RHEA:73067"/>
        <dbReference type="Rhea" id="RHEA-COMP:12603"/>
        <dbReference type="Rhea" id="RHEA-COMP:18176"/>
        <dbReference type="ChEBI" id="CHEBI:15377"/>
        <dbReference type="ChEBI" id="CHEBI:132248"/>
        <dbReference type="ChEBI" id="CHEBI:192714"/>
        <dbReference type="ChEBI" id="CHEBI:192715"/>
        <dbReference type="EC" id="3.2.1.96"/>
    </reaction>
</comment>
<dbReference type="GeneID" id="115473558"/>
<dbReference type="EC" id="3.2.1.96" evidence="3"/>
<evidence type="ECO:0000256" key="5">
    <source>
        <dbReference type="ARBA" id="ARBA00022801"/>
    </source>
</evidence>
<dbReference type="CDD" id="cd06547">
    <property type="entry name" value="GH85_ENGase"/>
    <property type="match status" value="1"/>
</dbReference>
<evidence type="ECO:0000256" key="7">
    <source>
        <dbReference type="ARBA" id="ARBA00034414"/>
    </source>
</evidence>
<comment type="function">
    <text evidence="8">Endoglycosidase that releases N-glycans from glycoproteins by cleaving the beta-1,4-glycosidic bond in the N,N'-diacetylchitobiose core. Involved in the processing of free oligosaccharides in the cytosol.</text>
</comment>
<dbReference type="FunCoup" id="A0A6P7YMS2">
    <property type="interactions" value="504"/>
</dbReference>
<dbReference type="InterPro" id="IPR001357">
    <property type="entry name" value="BRCT_dom"/>
</dbReference>
<dbReference type="Proteomes" id="UP000515156">
    <property type="component" value="Chromosome 6"/>
</dbReference>
<evidence type="ECO:0000256" key="2">
    <source>
        <dbReference type="ARBA" id="ARBA00007849"/>
    </source>
</evidence>
<accession>A0A6P7YMS2</accession>
<reference evidence="13" key="1">
    <citation type="submission" date="2025-08" db="UniProtKB">
        <authorList>
            <consortium name="RefSeq"/>
        </authorList>
    </citation>
    <scope>IDENTIFICATION</scope>
</reference>
<evidence type="ECO:0000256" key="9">
    <source>
        <dbReference type="ARBA" id="ARBA00072457"/>
    </source>
</evidence>
<evidence type="ECO:0000313" key="12">
    <source>
        <dbReference type="Proteomes" id="UP000515156"/>
    </source>
</evidence>
<dbReference type="CTD" id="64772"/>
<dbReference type="OrthoDB" id="284473at2759"/>
<evidence type="ECO:0000256" key="1">
    <source>
        <dbReference type="ARBA" id="ARBA00004514"/>
    </source>
</evidence>
<dbReference type="InterPro" id="IPR032979">
    <property type="entry name" value="ENGase"/>
</dbReference>
<dbReference type="Gene3D" id="3.20.20.80">
    <property type="entry name" value="Glycosidases"/>
    <property type="match status" value="1"/>
</dbReference>
<evidence type="ECO:0000256" key="6">
    <source>
        <dbReference type="ARBA" id="ARBA00023295"/>
    </source>
</evidence>
<protein>
    <recommendedName>
        <fullName evidence="9">Cytosolic endo-beta-N-acetylglucosaminidase</fullName>
        <ecNumber evidence="3">3.2.1.96</ecNumber>
    </recommendedName>
</protein>
<evidence type="ECO:0000256" key="4">
    <source>
        <dbReference type="ARBA" id="ARBA00022490"/>
    </source>
</evidence>
<dbReference type="PROSITE" id="PS50172">
    <property type="entry name" value="BRCT"/>
    <property type="match status" value="1"/>
</dbReference>
<feature type="region of interest" description="Disordered" evidence="10">
    <location>
        <begin position="1"/>
        <end position="26"/>
    </location>
</feature>
<feature type="domain" description="BRCT" evidence="11">
    <location>
        <begin position="311"/>
        <end position="357"/>
    </location>
</feature>
<keyword evidence="6" id="KW-0326">Glycosidase</keyword>
<evidence type="ECO:0000256" key="8">
    <source>
        <dbReference type="ARBA" id="ARBA00054935"/>
    </source>
</evidence>
<evidence type="ECO:0000313" key="13">
    <source>
        <dbReference type="RefSeq" id="XP_030064480.1"/>
    </source>
</evidence>
<dbReference type="PANTHER" id="PTHR13246">
    <property type="entry name" value="ENDO BETA N-ACETYLGLUCOSAMINIDASE"/>
    <property type="match status" value="1"/>
</dbReference>
<dbReference type="Gene3D" id="2.60.120.260">
    <property type="entry name" value="Galactose-binding domain-like"/>
    <property type="match status" value="1"/>
</dbReference>
<dbReference type="Pfam" id="PF03644">
    <property type="entry name" value="Glyco_hydro_85"/>
    <property type="match status" value="1"/>
</dbReference>
<evidence type="ECO:0000256" key="3">
    <source>
        <dbReference type="ARBA" id="ARBA00012566"/>
    </source>
</evidence>
<keyword evidence="4" id="KW-0963">Cytoplasm</keyword>
<dbReference type="AlphaFoldDB" id="A0A6P7YMS2"/>
<gene>
    <name evidence="13" type="primary">ENGASE</name>
</gene>
<dbReference type="InParanoid" id="A0A6P7YMS2"/>
<dbReference type="RefSeq" id="XP_030064480.1">
    <property type="nucleotide sequence ID" value="XM_030208620.1"/>
</dbReference>
<dbReference type="GO" id="GO:0033925">
    <property type="term" value="F:mannosyl-glycoprotein endo-beta-N-acetylglucosaminidase activity"/>
    <property type="evidence" value="ECO:0007669"/>
    <property type="project" value="UniProtKB-EC"/>
</dbReference>
<dbReference type="PANTHER" id="PTHR13246:SF1">
    <property type="entry name" value="CYTOSOLIC ENDO-BETA-N-ACETYLGLUCOSAMINIDASE"/>
    <property type="match status" value="1"/>
</dbReference>
<comment type="subcellular location">
    <subcellularLocation>
        <location evidence="1">Cytoplasm</location>
        <location evidence="1">Cytosol</location>
    </subcellularLocation>
</comment>
<evidence type="ECO:0000259" key="11">
    <source>
        <dbReference type="PROSITE" id="PS50172"/>
    </source>
</evidence>
<dbReference type="KEGG" id="muo:115473558"/>
<dbReference type="InterPro" id="IPR005201">
    <property type="entry name" value="TIM_ENGase"/>
</dbReference>
<dbReference type="Pfam" id="PF25529">
    <property type="entry name" value="Ig_ENGASE1_C"/>
    <property type="match status" value="1"/>
</dbReference>
<keyword evidence="12" id="KW-1185">Reference proteome</keyword>
<keyword evidence="5" id="KW-0378">Hydrolase</keyword>
<proteinExistence type="inferred from homology"/>
<dbReference type="GO" id="GO:0005829">
    <property type="term" value="C:cytosol"/>
    <property type="evidence" value="ECO:0007669"/>
    <property type="project" value="UniProtKB-SubCell"/>
</dbReference>
<comment type="similarity">
    <text evidence="2">Belongs to the glycosyl hydrolase 85 family.</text>
</comment>